<comment type="caution">
    <text evidence="1">The sequence shown here is derived from an EMBL/GenBank/DDBJ whole genome shotgun (WGS) entry which is preliminary data.</text>
</comment>
<organism evidence="1">
    <name type="scientific">Eiseniibacteriota bacterium</name>
    <dbReference type="NCBI Taxonomy" id="2212470"/>
    <lineage>
        <taxon>Bacteria</taxon>
        <taxon>Candidatus Eiseniibacteriota</taxon>
    </lineage>
</organism>
<accession>A0A7V2F458</accession>
<name>A0A7V2F458_UNCEI</name>
<dbReference type="Pfam" id="PF01663">
    <property type="entry name" value="Phosphodiest"/>
    <property type="match status" value="1"/>
</dbReference>
<protein>
    <recommendedName>
        <fullName evidence="2">Phosphodiesterase</fullName>
    </recommendedName>
</protein>
<evidence type="ECO:0008006" key="2">
    <source>
        <dbReference type="Google" id="ProtNLM"/>
    </source>
</evidence>
<dbReference type="SUPFAM" id="SSF53649">
    <property type="entry name" value="Alkaline phosphatase-like"/>
    <property type="match status" value="1"/>
</dbReference>
<gene>
    <name evidence="1" type="ORF">ENO08_08390</name>
</gene>
<dbReference type="AlphaFoldDB" id="A0A7V2F458"/>
<reference evidence="1" key="1">
    <citation type="journal article" date="2020" name="mSystems">
        <title>Genome- and Community-Level Interaction Insights into Carbon Utilization and Element Cycling Functions of Hydrothermarchaeota in Hydrothermal Sediment.</title>
        <authorList>
            <person name="Zhou Z."/>
            <person name="Liu Y."/>
            <person name="Xu W."/>
            <person name="Pan J."/>
            <person name="Luo Z.H."/>
            <person name="Li M."/>
        </authorList>
    </citation>
    <scope>NUCLEOTIDE SEQUENCE [LARGE SCALE GENOMIC DNA]</scope>
    <source>
        <strain evidence="1">SpSt-1233</strain>
    </source>
</reference>
<sequence length="438" mass="48448">MARTLFGRKRKRACVVGLDGVPYTLLRSFMDSGVMPGTADIVSRGRIEPMTVTLPEISSVSWSTFMTGKNPGEHGIFGFTDLKDGSYGLRFPSFGDLRVPTVWDRLGEKGMRSVVINQPATYPARPIPGILVSGFVAIDLEKSVAPPGHLRGLKRLGYRVDADMERWRDDPEALFPELAALLDARLAAADLLWEAEEWSLMEIVVTGTDRLHHFMWDACEDESHPRHGDFLDYYRRVDDAICRIYERCEKSGVGERFFILSDHGFCGVKKEVNVNAVLRKAGFLDSPEGQTTLDGITGTTKAFALDPARIYLNRKGRFPMGSVTEEESDILLEGLTAVFERLEQGGERVIRRIFTGGEAYSGPLAGRGPDLLLVPRHGYDLKGRPGAGEIFGERRFQGMHTWDNAFLFALDASLFGEGGGLDIAQAPAMITRSLGVEI</sequence>
<dbReference type="Gene3D" id="3.40.720.10">
    <property type="entry name" value="Alkaline Phosphatase, subunit A"/>
    <property type="match status" value="1"/>
</dbReference>
<proteinExistence type="predicted"/>
<dbReference type="EMBL" id="DSEC01000602">
    <property type="protein sequence ID" value="HER44462.1"/>
    <property type="molecule type" value="Genomic_DNA"/>
</dbReference>
<dbReference type="InterPro" id="IPR002591">
    <property type="entry name" value="Phosphodiest/P_Trfase"/>
</dbReference>
<dbReference type="InterPro" id="IPR017850">
    <property type="entry name" value="Alkaline_phosphatase_core_sf"/>
</dbReference>
<evidence type="ECO:0000313" key="1">
    <source>
        <dbReference type="EMBL" id="HER44462.1"/>
    </source>
</evidence>
<dbReference type="Proteomes" id="UP000886069">
    <property type="component" value="Unassembled WGS sequence"/>
</dbReference>